<reference evidence="9 10" key="1">
    <citation type="submission" date="2016-10" db="EMBL/GenBank/DDBJ databases">
        <authorList>
            <person name="de Groot N.N."/>
        </authorList>
    </citation>
    <scope>NUCLEOTIDE SEQUENCE [LARGE SCALE GENOMIC DNA]</scope>
    <source>
        <strain evidence="9 10">IBRC-M 10780</strain>
    </source>
</reference>
<keyword evidence="3 7" id="KW-0812">Transmembrane</keyword>
<dbReference type="Proteomes" id="UP000198618">
    <property type="component" value="Unassembled WGS sequence"/>
</dbReference>
<dbReference type="PANTHER" id="PTHR43731:SF14">
    <property type="entry name" value="PRESENILIN-ASSOCIATED RHOMBOID-LIKE PROTEIN, MITOCHONDRIAL"/>
    <property type="match status" value="1"/>
</dbReference>
<accession>A0A1I0H7E8</accession>
<dbReference type="STRING" id="930131.SAMN05216389_12929"/>
<keyword evidence="10" id="KW-1185">Reference proteome</keyword>
<feature type="transmembrane region" description="Helical" evidence="7">
    <location>
        <begin position="99"/>
        <end position="117"/>
    </location>
</feature>
<keyword evidence="9" id="KW-0645">Protease</keyword>
<keyword evidence="5 7" id="KW-1133">Transmembrane helix</keyword>
<feature type="transmembrane region" description="Helical" evidence="7">
    <location>
        <begin position="181"/>
        <end position="201"/>
    </location>
</feature>
<evidence type="ECO:0000256" key="3">
    <source>
        <dbReference type="ARBA" id="ARBA00022692"/>
    </source>
</evidence>
<dbReference type="RefSeq" id="WP_090872821.1">
    <property type="nucleotide sequence ID" value="NZ_FOHE01000029.1"/>
</dbReference>
<proteinExistence type="inferred from homology"/>
<dbReference type="Pfam" id="PF01694">
    <property type="entry name" value="Rhomboid"/>
    <property type="match status" value="1"/>
</dbReference>
<feature type="domain" description="Peptidase S54 rhomboid" evidence="8">
    <location>
        <begin position="58"/>
        <end position="195"/>
    </location>
</feature>
<evidence type="ECO:0000256" key="1">
    <source>
        <dbReference type="ARBA" id="ARBA00004141"/>
    </source>
</evidence>
<gene>
    <name evidence="9" type="ORF">SAMN05216389_12929</name>
</gene>
<feature type="transmembrane region" description="Helical" evidence="7">
    <location>
        <begin position="12"/>
        <end position="33"/>
    </location>
</feature>
<sequence>MFFRTERSIKEFMQFYPIVSWLVIIHLALWVFIHFLQLPLGWELYTWGSGINYLINQGEYWRLVTPIFLHVDLMHTLFNSFALVLFGPALEQMLGRFKFITAYLGAGIIANVGTYLIGPTEFYSHVGASGAIYGIFGIYIFMVAFRKHLIDSANSQIIMTIFIIGLVMTFLQPNINVYGHLFGFIGGFALAPIVLANVSPYSPWRNYRNRYEEDDEIQFDPNRWNKKRNTSKIKKNILWILLGILVLFGLISRIGLF</sequence>
<dbReference type="OrthoDB" id="9813074at2"/>
<organism evidence="9 10">
    <name type="scientific">Oceanobacillus limi</name>
    <dbReference type="NCBI Taxonomy" id="930131"/>
    <lineage>
        <taxon>Bacteria</taxon>
        <taxon>Bacillati</taxon>
        <taxon>Bacillota</taxon>
        <taxon>Bacilli</taxon>
        <taxon>Bacillales</taxon>
        <taxon>Bacillaceae</taxon>
        <taxon>Oceanobacillus</taxon>
    </lineage>
</organism>
<dbReference type="InterPro" id="IPR022764">
    <property type="entry name" value="Peptidase_S54_rhomboid_dom"/>
</dbReference>
<keyword evidence="4" id="KW-0378">Hydrolase</keyword>
<evidence type="ECO:0000313" key="10">
    <source>
        <dbReference type="Proteomes" id="UP000198618"/>
    </source>
</evidence>
<evidence type="ECO:0000256" key="5">
    <source>
        <dbReference type="ARBA" id="ARBA00022989"/>
    </source>
</evidence>
<comment type="similarity">
    <text evidence="2">Belongs to the peptidase S54 family.</text>
</comment>
<feature type="transmembrane region" description="Helical" evidence="7">
    <location>
        <begin position="123"/>
        <end position="145"/>
    </location>
</feature>
<dbReference type="GO" id="GO:0006508">
    <property type="term" value="P:proteolysis"/>
    <property type="evidence" value="ECO:0007669"/>
    <property type="project" value="UniProtKB-KW"/>
</dbReference>
<comment type="subcellular location">
    <subcellularLocation>
        <location evidence="1">Membrane</location>
        <topology evidence="1">Multi-pass membrane protein</topology>
    </subcellularLocation>
</comment>
<evidence type="ECO:0000256" key="6">
    <source>
        <dbReference type="ARBA" id="ARBA00023136"/>
    </source>
</evidence>
<evidence type="ECO:0000259" key="8">
    <source>
        <dbReference type="Pfam" id="PF01694"/>
    </source>
</evidence>
<dbReference type="InterPro" id="IPR050925">
    <property type="entry name" value="Rhomboid_protease_S54"/>
</dbReference>
<dbReference type="GO" id="GO:0016020">
    <property type="term" value="C:membrane"/>
    <property type="evidence" value="ECO:0007669"/>
    <property type="project" value="UniProtKB-SubCell"/>
</dbReference>
<evidence type="ECO:0000256" key="4">
    <source>
        <dbReference type="ARBA" id="ARBA00022801"/>
    </source>
</evidence>
<evidence type="ECO:0000256" key="2">
    <source>
        <dbReference type="ARBA" id="ARBA00009045"/>
    </source>
</evidence>
<keyword evidence="6 7" id="KW-0472">Membrane</keyword>
<feature type="transmembrane region" description="Helical" evidence="7">
    <location>
        <begin position="157"/>
        <end position="175"/>
    </location>
</feature>
<dbReference type="GO" id="GO:0004252">
    <property type="term" value="F:serine-type endopeptidase activity"/>
    <property type="evidence" value="ECO:0007669"/>
    <property type="project" value="InterPro"/>
</dbReference>
<evidence type="ECO:0000256" key="7">
    <source>
        <dbReference type="SAM" id="Phobius"/>
    </source>
</evidence>
<name>A0A1I0H7E8_9BACI</name>
<dbReference type="PANTHER" id="PTHR43731">
    <property type="entry name" value="RHOMBOID PROTEASE"/>
    <property type="match status" value="1"/>
</dbReference>
<evidence type="ECO:0000313" key="9">
    <source>
        <dbReference type="EMBL" id="SET79682.1"/>
    </source>
</evidence>
<dbReference type="Gene3D" id="1.20.1540.10">
    <property type="entry name" value="Rhomboid-like"/>
    <property type="match status" value="1"/>
</dbReference>
<feature type="transmembrane region" description="Helical" evidence="7">
    <location>
        <begin position="67"/>
        <end position="87"/>
    </location>
</feature>
<protein>
    <submittedName>
        <fullName evidence="9">Membrane associated serine protease, rhomboid family</fullName>
    </submittedName>
</protein>
<feature type="transmembrane region" description="Helical" evidence="7">
    <location>
        <begin position="236"/>
        <end position="256"/>
    </location>
</feature>
<dbReference type="EMBL" id="FOHE01000029">
    <property type="protein sequence ID" value="SET79682.1"/>
    <property type="molecule type" value="Genomic_DNA"/>
</dbReference>
<dbReference type="AlphaFoldDB" id="A0A1I0H7E8"/>
<dbReference type="InterPro" id="IPR035952">
    <property type="entry name" value="Rhomboid-like_sf"/>
</dbReference>
<dbReference type="SUPFAM" id="SSF144091">
    <property type="entry name" value="Rhomboid-like"/>
    <property type="match status" value="1"/>
</dbReference>